<dbReference type="STRING" id="1766.XA26_60510"/>
<proteinExistence type="predicted"/>
<dbReference type="KEGG" id="mft:XA26_60510"/>
<dbReference type="Proteomes" id="UP000057134">
    <property type="component" value="Chromosome"/>
</dbReference>
<evidence type="ECO:0000313" key="2">
    <source>
        <dbReference type="Proteomes" id="UP000057134"/>
    </source>
</evidence>
<evidence type="ECO:0000313" key="1">
    <source>
        <dbReference type="EMBL" id="ALI29832.1"/>
    </source>
</evidence>
<sequence>MAYARVQWDQWEVLAEQSPHPWVRKALQRKWFRVPLMVLMEAAPFVR</sequence>
<accession>A0A0N9YJ50</accession>
<protein>
    <submittedName>
        <fullName evidence="1">Uncharacterized protein</fullName>
    </submittedName>
</protein>
<dbReference type="AlphaFoldDB" id="A0A0N9YJ50"/>
<reference evidence="1 2" key="1">
    <citation type="journal article" date="2015" name="MBio">
        <title>Enzymatic Degradation of Phenazines Can Generate Energy and Protect Sensitive Organisms from Toxicity.</title>
        <authorList>
            <person name="Costa K.C."/>
            <person name="Bergkessel M."/>
            <person name="Saunders S."/>
            <person name="Korlach J."/>
            <person name="Newman D.K."/>
        </authorList>
    </citation>
    <scope>NUCLEOTIDE SEQUENCE [LARGE SCALE GENOMIC DNA]</scope>
    <source>
        <strain evidence="1 2">CT6</strain>
    </source>
</reference>
<dbReference type="PATRIC" id="fig|1766.6.peg.6015"/>
<organism evidence="1 2">
    <name type="scientific">Mycolicibacterium fortuitum</name>
    <name type="common">Mycobacterium fortuitum</name>
    <dbReference type="NCBI Taxonomy" id="1766"/>
    <lineage>
        <taxon>Bacteria</taxon>
        <taxon>Bacillati</taxon>
        <taxon>Actinomycetota</taxon>
        <taxon>Actinomycetes</taxon>
        <taxon>Mycobacteriales</taxon>
        <taxon>Mycobacteriaceae</taxon>
        <taxon>Mycolicibacterium</taxon>
    </lineage>
</organism>
<name>A0A0N9YJ50_MYCFO</name>
<keyword evidence="2" id="KW-1185">Reference proteome</keyword>
<dbReference type="EMBL" id="CP011269">
    <property type="protein sequence ID" value="ALI29832.1"/>
    <property type="molecule type" value="Genomic_DNA"/>
</dbReference>
<gene>
    <name evidence="1" type="ORF">XA26_60510</name>
</gene>